<dbReference type="AlphaFoldDB" id="A0A089P0Y7"/>
<dbReference type="EMBL" id="CP003811">
    <property type="protein sequence ID" value="AIQ91728.1"/>
    <property type="molecule type" value="Genomic_DNA"/>
</dbReference>
<keyword evidence="1" id="KW-0732">Signal</keyword>
<evidence type="ECO:0000313" key="3">
    <source>
        <dbReference type="Proteomes" id="UP000029492"/>
    </source>
</evidence>
<dbReference type="STRING" id="693986.MOC_3973"/>
<name>A0A089P0Y7_9HYPH</name>
<dbReference type="RefSeq" id="WP_043387694.1">
    <property type="nucleotide sequence ID" value="NZ_CP003811.1"/>
</dbReference>
<sequence length="84" mass="9184">MNPARLCTILLALAITVYGQAYAAARPLDGNLDFACNFLGKCPARVAPGGPDRDVRPFNGTLGRPCAWRDRPTPEGVRRVRVCW</sequence>
<dbReference type="eggNOG" id="ENOG503101U">
    <property type="taxonomic scope" value="Bacteria"/>
</dbReference>
<feature type="chain" id="PRO_5001848201" evidence="1">
    <location>
        <begin position="24"/>
        <end position="84"/>
    </location>
</feature>
<dbReference type="Proteomes" id="UP000029492">
    <property type="component" value="Chromosome"/>
</dbReference>
<dbReference type="HOGENOM" id="CLU_2523686_0_0_5"/>
<accession>A0A089P0Y7</accession>
<dbReference type="KEGG" id="mor:MOC_3973"/>
<dbReference type="GeneID" id="96607258"/>
<evidence type="ECO:0000313" key="2">
    <source>
        <dbReference type="EMBL" id="AIQ91728.1"/>
    </source>
</evidence>
<keyword evidence="3" id="KW-1185">Reference proteome</keyword>
<protein>
    <submittedName>
        <fullName evidence="2">Protein of unassigned function</fullName>
    </submittedName>
</protein>
<feature type="signal peptide" evidence="1">
    <location>
        <begin position="1"/>
        <end position="23"/>
    </location>
</feature>
<organism evidence="2 3">
    <name type="scientific">Methylobacterium oryzae CBMB20</name>
    <dbReference type="NCBI Taxonomy" id="693986"/>
    <lineage>
        <taxon>Bacteria</taxon>
        <taxon>Pseudomonadati</taxon>
        <taxon>Pseudomonadota</taxon>
        <taxon>Alphaproteobacteria</taxon>
        <taxon>Hyphomicrobiales</taxon>
        <taxon>Methylobacteriaceae</taxon>
        <taxon>Methylobacterium</taxon>
    </lineage>
</organism>
<gene>
    <name evidence="2" type="ORF">MOC_3973</name>
</gene>
<reference evidence="2 3" key="1">
    <citation type="journal article" date="2014" name="PLoS ONE">
        <title>Genome Information of Methylobacterium oryzae, a Plant-Probiotic Methylotroph in the Phyllosphere.</title>
        <authorList>
            <person name="Kwak M.J."/>
            <person name="Jeong H."/>
            <person name="Madhaiyan M."/>
            <person name="Lee Y."/>
            <person name="Sa T.M."/>
            <person name="Oh T.K."/>
            <person name="Kim J.F."/>
        </authorList>
    </citation>
    <scope>NUCLEOTIDE SEQUENCE [LARGE SCALE GENOMIC DNA]</scope>
    <source>
        <strain evidence="2 3">CBMB20</strain>
    </source>
</reference>
<evidence type="ECO:0000256" key="1">
    <source>
        <dbReference type="SAM" id="SignalP"/>
    </source>
</evidence>
<proteinExistence type="predicted"/>